<organism evidence="1 2">
    <name type="scientific">Streptomyces ossamyceticus</name>
    <dbReference type="NCBI Taxonomy" id="249581"/>
    <lineage>
        <taxon>Bacteria</taxon>
        <taxon>Bacillati</taxon>
        <taxon>Actinomycetota</taxon>
        <taxon>Actinomycetes</taxon>
        <taxon>Kitasatosporales</taxon>
        <taxon>Streptomycetaceae</taxon>
        <taxon>Streptomyces</taxon>
    </lineage>
</organism>
<dbReference type="EMBL" id="JBEXPZ010000022">
    <property type="protein sequence ID" value="MET9846473.1"/>
    <property type="molecule type" value="Genomic_DNA"/>
</dbReference>
<gene>
    <name evidence="1" type="ORF">ABZZ21_18265</name>
</gene>
<dbReference type="Proteomes" id="UP001550210">
    <property type="component" value="Unassembled WGS sequence"/>
</dbReference>
<name>A0ABV2UY55_9ACTN</name>
<dbReference type="Gene3D" id="3.30.429.10">
    <property type="entry name" value="Macrophage Migration Inhibitory Factor"/>
    <property type="match status" value="1"/>
</dbReference>
<dbReference type="InterPro" id="IPR014347">
    <property type="entry name" value="Tautomerase/MIF_sf"/>
</dbReference>
<protein>
    <submittedName>
        <fullName evidence="1">Tautomerase enzyme</fullName>
    </submittedName>
</protein>
<evidence type="ECO:0000313" key="1">
    <source>
        <dbReference type="EMBL" id="MET9846473.1"/>
    </source>
</evidence>
<evidence type="ECO:0000313" key="2">
    <source>
        <dbReference type="Proteomes" id="UP001550210"/>
    </source>
</evidence>
<proteinExistence type="predicted"/>
<reference evidence="1 2" key="1">
    <citation type="submission" date="2024-06" db="EMBL/GenBank/DDBJ databases">
        <title>The Natural Products Discovery Center: Release of the First 8490 Sequenced Strains for Exploring Actinobacteria Biosynthetic Diversity.</title>
        <authorList>
            <person name="Kalkreuter E."/>
            <person name="Kautsar S.A."/>
            <person name="Yang D."/>
            <person name="Bader C.D."/>
            <person name="Teijaro C.N."/>
            <person name="Fluegel L."/>
            <person name="Davis C.M."/>
            <person name="Simpson J.R."/>
            <person name="Lauterbach L."/>
            <person name="Steele A.D."/>
            <person name="Gui C."/>
            <person name="Meng S."/>
            <person name="Li G."/>
            <person name="Viehrig K."/>
            <person name="Ye F."/>
            <person name="Su P."/>
            <person name="Kiefer A.F."/>
            <person name="Nichols A."/>
            <person name="Cepeda A.J."/>
            <person name="Yan W."/>
            <person name="Fan B."/>
            <person name="Jiang Y."/>
            <person name="Adhikari A."/>
            <person name="Zheng C.-J."/>
            <person name="Schuster L."/>
            <person name="Cowan T.M."/>
            <person name="Smanski M.J."/>
            <person name="Chevrette M.G."/>
            <person name="De Carvalho L.P.S."/>
            <person name="Shen B."/>
        </authorList>
    </citation>
    <scope>NUCLEOTIDE SEQUENCE [LARGE SCALE GENOMIC DNA]</scope>
    <source>
        <strain evidence="1 2">NPDC006434</strain>
    </source>
</reference>
<comment type="caution">
    <text evidence="1">The sequence shown here is derived from an EMBL/GenBank/DDBJ whole genome shotgun (WGS) entry which is preliminary data.</text>
</comment>
<accession>A0ABV2UY55</accession>
<keyword evidence="2" id="KW-1185">Reference proteome</keyword>
<dbReference type="RefSeq" id="WP_355397777.1">
    <property type="nucleotide sequence ID" value="NZ_JBEGHN010000001.1"/>
</dbReference>
<sequence length="158" mass="16831">MTIITVTTPAGRLGPERRRTLAETLTDAVLVPEVGQFAPLARSGFQVHFVERQADMMAIGGRLLSDLGPDADVMVIDVAVMDGDWRQEVRTAVIERVLAALADACGLAQPSPAWWVNFRVIDEGSWGSSGGVLSVLSLLDSGVFTEEKVKAVRAALGA</sequence>